<evidence type="ECO:0000256" key="6">
    <source>
        <dbReference type="RuleBase" id="RU363132"/>
    </source>
</evidence>
<evidence type="ECO:0000256" key="5">
    <source>
        <dbReference type="ARBA" id="ARBA00023136"/>
    </source>
</evidence>
<evidence type="ECO:0000256" key="1">
    <source>
        <dbReference type="ARBA" id="ARBA00004477"/>
    </source>
</evidence>
<accession>A0ABR0CQG7</accession>
<dbReference type="EMBL" id="JAYDYQ010002687">
    <property type="protein sequence ID" value="KAK4479302.1"/>
    <property type="molecule type" value="Genomic_DNA"/>
</dbReference>
<comment type="caution">
    <text evidence="6">Lacks conserved residue(s) required for the propagation of feature annotation.</text>
</comment>
<keyword evidence="10" id="KW-1185">Reference proteome</keyword>
<proteinExistence type="predicted"/>
<dbReference type="InterPro" id="IPR039848">
    <property type="entry name" value="Ribosomal_mS35_mt"/>
</dbReference>
<organism evidence="9 10">
    <name type="scientific">Penstemon davidsonii</name>
    <dbReference type="NCBI Taxonomy" id="160366"/>
    <lineage>
        <taxon>Eukaryota</taxon>
        <taxon>Viridiplantae</taxon>
        <taxon>Streptophyta</taxon>
        <taxon>Embryophyta</taxon>
        <taxon>Tracheophyta</taxon>
        <taxon>Spermatophyta</taxon>
        <taxon>Magnoliopsida</taxon>
        <taxon>eudicotyledons</taxon>
        <taxon>Gunneridae</taxon>
        <taxon>Pentapetalae</taxon>
        <taxon>asterids</taxon>
        <taxon>lamiids</taxon>
        <taxon>Lamiales</taxon>
        <taxon>Plantaginaceae</taxon>
        <taxon>Cheloneae</taxon>
        <taxon>Penstemon</taxon>
    </lineage>
</organism>
<dbReference type="PROSITE" id="PS50845">
    <property type="entry name" value="RETICULON"/>
    <property type="match status" value="1"/>
</dbReference>
<feature type="domain" description="Reticulon" evidence="8">
    <location>
        <begin position="415"/>
        <end position="543"/>
    </location>
</feature>
<evidence type="ECO:0000256" key="2">
    <source>
        <dbReference type="ARBA" id="ARBA00022692"/>
    </source>
</evidence>
<feature type="compositionally biased region" description="Basic and acidic residues" evidence="7">
    <location>
        <begin position="66"/>
        <end position="85"/>
    </location>
</feature>
<dbReference type="InterPro" id="IPR019349">
    <property type="entry name" value="Ribosomal_mS35_mit"/>
</dbReference>
<feature type="region of interest" description="Disordered" evidence="7">
    <location>
        <begin position="58"/>
        <end position="88"/>
    </location>
</feature>
<evidence type="ECO:0000256" key="7">
    <source>
        <dbReference type="SAM" id="MobiDB-lite"/>
    </source>
</evidence>
<evidence type="ECO:0000313" key="10">
    <source>
        <dbReference type="Proteomes" id="UP001291926"/>
    </source>
</evidence>
<evidence type="ECO:0000256" key="3">
    <source>
        <dbReference type="ARBA" id="ARBA00022824"/>
    </source>
</evidence>
<dbReference type="Pfam" id="PF10213">
    <property type="entry name" value="MRP-S28"/>
    <property type="match status" value="1"/>
</dbReference>
<evidence type="ECO:0000256" key="4">
    <source>
        <dbReference type="ARBA" id="ARBA00022989"/>
    </source>
</evidence>
<dbReference type="PANTHER" id="PTHR13490:SF0">
    <property type="entry name" value="SMALL RIBOSOMAL SUBUNIT PROTEIN MS35"/>
    <property type="match status" value="1"/>
</dbReference>
<keyword evidence="4 6" id="KW-1133">Transmembrane helix</keyword>
<comment type="caution">
    <text evidence="9">The sequence shown here is derived from an EMBL/GenBank/DDBJ whole genome shotgun (WGS) entry which is preliminary data.</text>
</comment>
<dbReference type="Proteomes" id="UP001291926">
    <property type="component" value="Unassembled WGS sequence"/>
</dbReference>
<reference evidence="9 10" key="1">
    <citation type="journal article" date="2023" name="bioRxiv">
        <title>Genome report: Whole genome sequence and annotation of Penstemon davidsonii.</title>
        <authorList>
            <person name="Ostevik K.L."/>
            <person name="Alabady M."/>
            <person name="Zhang M."/>
            <person name="Rausher M.D."/>
        </authorList>
    </citation>
    <scope>NUCLEOTIDE SEQUENCE [LARGE SCALE GENOMIC DNA]</scope>
    <source>
        <strain evidence="9">DNT005</strain>
        <tissue evidence="9">Whole leaf</tissue>
    </source>
</reference>
<comment type="subcellular location">
    <subcellularLocation>
        <location evidence="1 6">Endoplasmic reticulum membrane</location>
        <topology evidence="1 6">Multi-pass membrane protein</topology>
    </subcellularLocation>
</comment>
<dbReference type="Gene3D" id="3.30.160.20">
    <property type="match status" value="1"/>
</dbReference>
<sequence>MRGALLRNFTTLYTRNLHLSHNLKPRSIVSNNSYCSSKYITGNAPLLGIFPSRIRLFSSENETPDPDPKPESETIRTPPKEKKEAAANVEDVSNKELKVQIEDYLHNFNEEALPSILESILKRKLSGKHEDIDDELLEELRMEPLDNVKDTEFESDFEEAYETDKEIDNLYSTQEIAIKKMTDDDPYFNMDDRKWDDMIKEAIEHGHLKDTKECEDILEDMLNWDKLLPDEIKKKVEDKFNEIGDRVEKGELEVEEGYALFKEFEDQMVLECAKLMDAEAPSDFDDVVSDDRRELDDPPGEGPILRWETRIVFAPGGDAWHPKNRKVKLAVTVKELELSKHQFVRLRELAGKRYNPGKDELTITSERFEHREENRKDCLRTLYSLMDEARKANKLVAEARTSDLKERLKANPKFMQRNPPNIPKIILQDSTFRDLALTLHKKFNYLLSKLMYIASGNDPKLFILTIVTLWIISIIGSSISSLNLLFFGIHCLEIVPFLYEQYEDEVENVAYKVKRSMKKTFKKFDAEYLRKIPRGPLKDKKSK</sequence>
<dbReference type="InterPro" id="IPR003388">
    <property type="entry name" value="Reticulon"/>
</dbReference>
<protein>
    <recommendedName>
        <fullName evidence="6">Reticulon-like protein</fullName>
    </recommendedName>
</protein>
<gene>
    <name evidence="9" type="ORF">RD792_014813</name>
</gene>
<feature type="transmembrane region" description="Helical" evidence="6">
    <location>
        <begin position="461"/>
        <end position="487"/>
    </location>
</feature>
<keyword evidence="2 6" id="KW-0812">Transmembrane</keyword>
<dbReference type="Pfam" id="PF02453">
    <property type="entry name" value="Reticulon"/>
    <property type="match status" value="1"/>
</dbReference>
<keyword evidence="3 6" id="KW-0256">Endoplasmic reticulum</keyword>
<dbReference type="PANTHER" id="PTHR13490">
    <property type="entry name" value="MITOCHONDRIAL 28S RIBOSOMAL PROTEIN S28"/>
    <property type="match status" value="1"/>
</dbReference>
<evidence type="ECO:0000313" key="9">
    <source>
        <dbReference type="EMBL" id="KAK4479302.1"/>
    </source>
</evidence>
<keyword evidence="5 6" id="KW-0472">Membrane</keyword>
<name>A0ABR0CQG7_9LAMI</name>
<evidence type="ECO:0000259" key="8">
    <source>
        <dbReference type="PROSITE" id="PS50845"/>
    </source>
</evidence>